<proteinExistence type="predicted"/>
<reference evidence="1" key="1">
    <citation type="submission" date="2018-11" db="EMBL/GenBank/DDBJ databases">
        <authorList>
            <consortium name="Pathogen Informatics"/>
        </authorList>
    </citation>
    <scope>NUCLEOTIDE SEQUENCE</scope>
</reference>
<dbReference type="AlphaFoldDB" id="A0A3S5C5J7"/>
<protein>
    <submittedName>
        <fullName evidence="1">Uncharacterized protein</fullName>
    </submittedName>
</protein>
<accession>A0A3S5C5J7</accession>
<comment type="caution">
    <text evidence="1">The sequence shown here is derived from an EMBL/GenBank/DDBJ whole genome shotgun (WGS) entry which is preliminary data.</text>
</comment>
<keyword evidence="2" id="KW-1185">Reference proteome</keyword>
<name>A0A3S5C5J7_9PLAT</name>
<evidence type="ECO:0000313" key="2">
    <source>
        <dbReference type="Proteomes" id="UP000784294"/>
    </source>
</evidence>
<gene>
    <name evidence="1" type="ORF">PXEA_LOCUS30272</name>
</gene>
<organism evidence="1 2">
    <name type="scientific">Protopolystoma xenopodis</name>
    <dbReference type="NCBI Taxonomy" id="117903"/>
    <lineage>
        <taxon>Eukaryota</taxon>
        <taxon>Metazoa</taxon>
        <taxon>Spiralia</taxon>
        <taxon>Lophotrochozoa</taxon>
        <taxon>Platyhelminthes</taxon>
        <taxon>Monogenea</taxon>
        <taxon>Polyopisthocotylea</taxon>
        <taxon>Polystomatidea</taxon>
        <taxon>Polystomatidae</taxon>
        <taxon>Protopolystoma</taxon>
    </lineage>
</organism>
<dbReference type="EMBL" id="CAAALY010253307">
    <property type="protein sequence ID" value="VEL36832.1"/>
    <property type="molecule type" value="Genomic_DNA"/>
</dbReference>
<dbReference type="Proteomes" id="UP000784294">
    <property type="component" value="Unassembled WGS sequence"/>
</dbReference>
<evidence type="ECO:0000313" key="1">
    <source>
        <dbReference type="EMBL" id="VEL36832.1"/>
    </source>
</evidence>
<sequence length="67" mass="7774">MFEAFGRWPSRQAACASLERIDSRHGLLIPLGWNLIGNSQVRDSNKMIWPETLIKRHAFLDPRINLE</sequence>